<dbReference type="Pfam" id="PF00672">
    <property type="entry name" value="HAMP"/>
    <property type="match status" value="1"/>
</dbReference>
<feature type="domain" description="Methyl-accepting transducer" evidence="12">
    <location>
        <begin position="370"/>
        <end position="606"/>
    </location>
</feature>
<evidence type="ECO:0000259" key="12">
    <source>
        <dbReference type="PROSITE" id="PS50111"/>
    </source>
</evidence>
<keyword evidence="5 11" id="KW-0812">Transmembrane</keyword>
<evidence type="ECO:0000256" key="4">
    <source>
        <dbReference type="ARBA" id="ARBA00022500"/>
    </source>
</evidence>
<dbReference type="Gene3D" id="1.10.287.950">
    <property type="entry name" value="Methyl-accepting chemotaxis protein"/>
    <property type="match status" value="1"/>
</dbReference>
<dbReference type="Pfam" id="PF00015">
    <property type="entry name" value="MCPsignal"/>
    <property type="match status" value="1"/>
</dbReference>
<dbReference type="SMART" id="SM00304">
    <property type="entry name" value="HAMP"/>
    <property type="match status" value="1"/>
</dbReference>
<evidence type="ECO:0008006" key="16">
    <source>
        <dbReference type="Google" id="ProtNLM"/>
    </source>
</evidence>
<evidence type="ECO:0000256" key="2">
    <source>
        <dbReference type="ARBA" id="ARBA00022475"/>
    </source>
</evidence>
<protein>
    <recommendedName>
        <fullName evidence="16">Methyl-accepting chemotaxis protein</fullName>
    </recommendedName>
</protein>
<evidence type="ECO:0000256" key="10">
    <source>
        <dbReference type="PROSITE-ProRule" id="PRU00284"/>
    </source>
</evidence>
<dbReference type="InterPro" id="IPR004089">
    <property type="entry name" value="MCPsignal_dom"/>
</dbReference>
<dbReference type="SMART" id="SM00319">
    <property type="entry name" value="TarH"/>
    <property type="match status" value="1"/>
</dbReference>
<feature type="domain" description="HAMP" evidence="13">
    <location>
        <begin position="299"/>
        <end position="351"/>
    </location>
</feature>
<feature type="transmembrane region" description="Helical" evidence="11">
    <location>
        <begin position="12"/>
        <end position="32"/>
    </location>
</feature>
<keyword evidence="8 10" id="KW-0807">Transducer</keyword>
<accession>A0A0M0L5V2</accession>
<evidence type="ECO:0000256" key="11">
    <source>
        <dbReference type="SAM" id="Phobius"/>
    </source>
</evidence>
<evidence type="ECO:0000256" key="7">
    <source>
        <dbReference type="ARBA" id="ARBA00023136"/>
    </source>
</evidence>
<dbReference type="SUPFAM" id="SSF58104">
    <property type="entry name" value="Methyl-accepting chemotaxis protein (MCP) signaling domain"/>
    <property type="match status" value="1"/>
</dbReference>
<comment type="subcellular location">
    <subcellularLocation>
        <location evidence="1">Cell membrane</location>
        <topology evidence="1">Multi-pass membrane protein</topology>
    </subcellularLocation>
</comment>
<dbReference type="Gene3D" id="3.30.450.20">
    <property type="entry name" value="PAS domain"/>
    <property type="match status" value="2"/>
</dbReference>
<dbReference type="GO" id="GO:0005886">
    <property type="term" value="C:plasma membrane"/>
    <property type="evidence" value="ECO:0007669"/>
    <property type="project" value="UniProtKB-SubCell"/>
</dbReference>
<gene>
    <name evidence="14" type="ORF">AMD01_11405</name>
</gene>
<evidence type="ECO:0000259" key="13">
    <source>
        <dbReference type="PROSITE" id="PS50885"/>
    </source>
</evidence>
<dbReference type="PROSITE" id="PS50885">
    <property type="entry name" value="HAMP"/>
    <property type="match status" value="1"/>
</dbReference>
<evidence type="ECO:0000256" key="9">
    <source>
        <dbReference type="ARBA" id="ARBA00029447"/>
    </source>
</evidence>
<dbReference type="SMART" id="SM00283">
    <property type="entry name" value="MA"/>
    <property type="match status" value="1"/>
</dbReference>
<keyword evidence="7 11" id="KW-0472">Membrane</keyword>
<dbReference type="InterPro" id="IPR029151">
    <property type="entry name" value="Sensor-like_sf"/>
</dbReference>
<dbReference type="CDD" id="cd06225">
    <property type="entry name" value="HAMP"/>
    <property type="match status" value="1"/>
</dbReference>
<dbReference type="Gene3D" id="1.10.8.500">
    <property type="entry name" value="HAMP domain in histidine kinase"/>
    <property type="match status" value="1"/>
</dbReference>
<reference evidence="15" key="1">
    <citation type="submission" date="2015-08" db="EMBL/GenBank/DDBJ databases">
        <title>Fjat-14210 dsm16467.</title>
        <authorList>
            <person name="Liu B."/>
            <person name="Wang J."/>
            <person name="Zhu Y."/>
            <person name="Liu G."/>
            <person name="Chen Q."/>
            <person name="Chen Z."/>
            <person name="Lan J."/>
            <person name="Che J."/>
            <person name="Ge C."/>
            <person name="Shi H."/>
            <person name="Pan Z."/>
            <person name="Liu X."/>
        </authorList>
    </citation>
    <scope>NUCLEOTIDE SEQUENCE [LARGE SCALE GENOMIC DNA]</scope>
    <source>
        <strain evidence="15">DSM 16467</strain>
    </source>
</reference>
<comment type="caution">
    <text evidence="14">The sequence shown here is derived from an EMBL/GenBank/DDBJ whole genome shotgun (WGS) entry which is preliminary data.</text>
</comment>
<dbReference type="AlphaFoldDB" id="A0A0M0L5V2"/>
<evidence type="ECO:0000256" key="3">
    <source>
        <dbReference type="ARBA" id="ARBA00022481"/>
    </source>
</evidence>
<dbReference type="Pfam" id="PF02743">
    <property type="entry name" value="dCache_1"/>
    <property type="match status" value="1"/>
</dbReference>
<keyword evidence="6 11" id="KW-1133">Transmembrane helix</keyword>
<evidence type="ECO:0000256" key="5">
    <source>
        <dbReference type="ARBA" id="ARBA00022692"/>
    </source>
</evidence>
<dbReference type="PANTHER" id="PTHR32089:SF114">
    <property type="entry name" value="METHYL-ACCEPTING CHEMOTAXIS PROTEIN MCPB"/>
    <property type="match status" value="1"/>
</dbReference>
<sequence>MRLKKKSLTTKLITSFSLILLVPTILIGIFSYESSKGELESQIESSANENVQLLSHMLDSILQSKIEQVNFLAKELEPDMFEDPDYKEIHKKLKNIQTAIQGLDSAYIGTETGDFIDEPVSDMPDGYDARERPWYKQAMDNKGKTITTPPYVDASNGNYVITVTRALDDGSAVIGFDIQVENIKETISSVKIGKKGYPFITDDNGKIAFHPTLKPGQSLNNEITNQLKSSTAEGELSYKLKGVAKHMVYATNPTTGWKVAGVMDQSESKEAASTIFNITFWITAIVFVIGSFCNYFIIRSIILPLRRMIAVTAKVSKGDLSEKIDVTVQDEIGRLAGSFNHMIDSLRTLLTKINDSSQQLASSTEQLLASSEQTAHTTEEVTTAIQEVATGAEAQMTSAEESARAMEEISTGIQRIAESSSVVSESSLGATENAKEGGDVIQTAIEQMKLIQASTQEGVSIVKLLGSHSKEIDGILAVITQISDQTNLLALNAAIEAARAGEHGKGFAVVADEVRKLAEQSKTSATQIASLVSTIQGDTIKAVAIMEKGQKEAEFGFEAVNNAGQSFTKIVHSIEEVTIQSESVAAISQQISAGSEEITASVEEVASIASEAAATTNEVAASAGGQLDAIQEITTSVQTLSSLASELQKTVDEFKM</sequence>
<dbReference type="SUPFAM" id="SSF103190">
    <property type="entry name" value="Sensory domain-like"/>
    <property type="match status" value="1"/>
</dbReference>
<evidence type="ECO:0000256" key="8">
    <source>
        <dbReference type="ARBA" id="ARBA00023224"/>
    </source>
</evidence>
<dbReference type="PROSITE" id="PS50111">
    <property type="entry name" value="CHEMOTAXIS_TRANSDUC_2"/>
    <property type="match status" value="1"/>
</dbReference>
<dbReference type="InterPro" id="IPR003660">
    <property type="entry name" value="HAMP_dom"/>
</dbReference>
<dbReference type="GO" id="GO:0006935">
    <property type="term" value="P:chemotaxis"/>
    <property type="evidence" value="ECO:0007669"/>
    <property type="project" value="UniProtKB-KW"/>
</dbReference>
<comment type="similarity">
    <text evidence="9">Belongs to the methyl-accepting chemotaxis (MCP) protein family.</text>
</comment>
<feature type="transmembrane region" description="Helical" evidence="11">
    <location>
        <begin position="278"/>
        <end position="298"/>
    </location>
</feature>
<dbReference type="EMBL" id="LILC01000013">
    <property type="protein sequence ID" value="KOO46429.1"/>
    <property type="molecule type" value="Genomic_DNA"/>
</dbReference>
<dbReference type="Proteomes" id="UP000037558">
    <property type="component" value="Unassembled WGS sequence"/>
</dbReference>
<dbReference type="PANTHER" id="PTHR32089">
    <property type="entry name" value="METHYL-ACCEPTING CHEMOTAXIS PROTEIN MCPB"/>
    <property type="match status" value="1"/>
</dbReference>
<dbReference type="CDD" id="cd12913">
    <property type="entry name" value="PDC1_MCP_like"/>
    <property type="match status" value="1"/>
</dbReference>
<keyword evidence="15" id="KW-1185">Reference proteome</keyword>
<dbReference type="GO" id="GO:0007165">
    <property type="term" value="P:signal transduction"/>
    <property type="evidence" value="ECO:0007669"/>
    <property type="project" value="UniProtKB-KW"/>
</dbReference>
<dbReference type="InterPro" id="IPR033479">
    <property type="entry name" value="dCache_1"/>
</dbReference>
<evidence type="ECO:0000256" key="1">
    <source>
        <dbReference type="ARBA" id="ARBA00004651"/>
    </source>
</evidence>
<evidence type="ECO:0000313" key="14">
    <source>
        <dbReference type="EMBL" id="KOO46429.1"/>
    </source>
</evidence>
<dbReference type="CDD" id="cd11386">
    <property type="entry name" value="MCP_signal"/>
    <property type="match status" value="1"/>
</dbReference>
<dbReference type="CDD" id="cd12912">
    <property type="entry name" value="PDC2_MCP_like"/>
    <property type="match status" value="1"/>
</dbReference>
<keyword evidence="2" id="KW-1003">Cell membrane</keyword>
<proteinExistence type="inferred from homology"/>
<keyword evidence="4" id="KW-0145">Chemotaxis</keyword>
<evidence type="ECO:0000256" key="6">
    <source>
        <dbReference type="ARBA" id="ARBA00022989"/>
    </source>
</evidence>
<dbReference type="PATRIC" id="fig|284581.3.peg.2395"/>
<dbReference type="InterPro" id="IPR003122">
    <property type="entry name" value="Tar_rcpt_lig-bd"/>
</dbReference>
<organism evidence="14 15">
    <name type="scientific">Priestia koreensis</name>
    <dbReference type="NCBI Taxonomy" id="284581"/>
    <lineage>
        <taxon>Bacteria</taxon>
        <taxon>Bacillati</taxon>
        <taxon>Bacillota</taxon>
        <taxon>Bacilli</taxon>
        <taxon>Bacillales</taxon>
        <taxon>Bacillaceae</taxon>
        <taxon>Priestia</taxon>
    </lineage>
</organism>
<dbReference type="STRING" id="284581.AMD01_11405"/>
<evidence type="ECO:0000313" key="15">
    <source>
        <dbReference type="Proteomes" id="UP000037558"/>
    </source>
</evidence>
<keyword evidence="3" id="KW-0488">Methylation</keyword>
<name>A0A0M0L5V2_9BACI</name>